<dbReference type="Proteomes" id="UP000243459">
    <property type="component" value="Chromosome 7"/>
</dbReference>
<keyword evidence="1" id="KW-0812">Transmembrane</keyword>
<name>A0A5P1EID2_ASPOF</name>
<feature type="transmembrane region" description="Helical" evidence="1">
    <location>
        <begin position="92"/>
        <end position="117"/>
    </location>
</feature>
<feature type="transmembrane region" description="Helical" evidence="1">
    <location>
        <begin position="149"/>
        <end position="168"/>
    </location>
</feature>
<dbReference type="AlphaFoldDB" id="A0A5P1EID2"/>
<keyword evidence="1" id="KW-0472">Membrane</keyword>
<evidence type="ECO:0000313" key="3">
    <source>
        <dbReference type="Proteomes" id="UP000243459"/>
    </source>
</evidence>
<proteinExistence type="predicted"/>
<sequence length="229" mass="25381">MRSSLCQSCLASLLKLLSFIQTFVGVSIVLYSVWILIHLRGGKGGGGDGDGFGFDIDKLPAPWFVSALMGIGILMCLIAFTGHVAAEAISRCCLCFFAVFTMILFLLEAVLLGDIVFNKHWEEDLPYDSTGQLKHLQAFINDNLDMCEWVAGTVVVTQVLSLLLALILRAMVQRRRLDYDSDEDFVVIRRPLLNTQSGPTFTSTAVDGNGYHSDLWSSQIKQKYGFNQN</sequence>
<reference evidence="3" key="1">
    <citation type="journal article" date="2017" name="Nat. Commun.">
        <title>The asparagus genome sheds light on the origin and evolution of a young Y chromosome.</title>
        <authorList>
            <person name="Harkess A."/>
            <person name="Zhou J."/>
            <person name="Xu C."/>
            <person name="Bowers J.E."/>
            <person name="Van der Hulst R."/>
            <person name="Ayyampalayam S."/>
            <person name="Mercati F."/>
            <person name="Riccardi P."/>
            <person name="McKain M.R."/>
            <person name="Kakrana A."/>
            <person name="Tang H."/>
            <person name="Ray J."/>
            <person name="Groenendijk J."/>
            <person name="Arikit S."/>
            <person name="Mathioni S.M."/>
            <person name="Nakano M."/>
            <person name="Shan H."/>
            <person name="Telgmann-Rauber A."/>
            <person name="Kanno A."/>
            <person name="Yue Z."/>
            <person name="Chen H."/>
            <person name="Li W."/>
            <person name="Chen Y."/>
            <person name="Xu X."/>
            <person name="Zhang Y."/>
            <person name="Luo S."/>
            <person name="Chen H."/>
            <person name="Gao J."/>
            <person name="Mao Z."/>
            <person name="Pires J.C."/>
            <person name="Luo M."/>
            <person name="Kudrna D."/>
            <person name="Wing R.A."/>
            <person name="Meyers B.C."/>
            <person name="Yi K."/>
            <person name="Kong H."/>
            <person name="Lavrijsen P."/>
            <person name="Sunseri F."/>
            <person name="Falavigna A."/>
            <person name="Ye Y."/>
            <person name="Leebens-Mack J.H."/>
            <person name="Chen G."/>
        </authorList>
    </citation>
    <scope>NUCLEOTIDE SEQUENCE [LARGE SCALE GENOMIC DNA]</scope>
    <source>
        <strain evidence="3">cv. DH0086</strain>
    </source>
</reference>
<dbReference type="OrthoDB" id="723894at2759"/>
<gene>
    <name evidence="2" type="ORF">A4U43_C07F19380</name>
</gene>
<keyword evidence="1" id="KW-1133">Transmembrane helix</keyword>
<accession>A0A5P1EID2</accession>
<keyword evidence="3" id="KW-1185">Reference proteome</keyword>
<organism evidence="2 3">
    <name type="scientific">Asparagus officinalis</name>
    <name type="common">Garden asparagus</name>
    <dbReference type="NCBI Taxonomy" id="4686"/>
    <lineage>
        <taxon>Eukaryota</taxon>
        <taxon>Viridiplantae</taxon>
        <taxon>Streptophyta</taxon>
        <taxon>Embryophyta</taxon>
        <taxon>Tracheophyta</taxon>
        <taxon>Spermatophyta</taxon>
        <taxon>Magnoliopsida</taxon>
        <taxon>Liliopsida</taxon>
        <taxon>Asparagales</taxon>
        <taxon>Asparagaceae</taxon>
        <taxon>Asparagoideae</taxon>
        <taxon>Asparagus</taxon>
    </lineage>
</organism>
<feature type="transmembrane region" description="Helical" evidence="1">
    <location>
        <begin position="12"/>
        <end position="37"/>
    </location>
</feature>
<evidence type="ECO:0000256" key="1">
    <source>
        <dbReference type="SAM" id="Phobius"/>
    </source>
</evidence>
<protein>
    <recommendedName>
        <fullName evidence="4">Tetraspanin</fullName>
    </recommendedName>
</protein>
<dbReference type="Gramene" id="ONK63830">
    <property type="protein sequence ID" value="ONK63830"/>
    <property type="gene ID" value="A4U43_C07F19380"/>
</dbReference>
<dbReference type="EMBL" id="CM007387">
    <property type="protein sequence ID" value="ONK63830.1"/>
    <property type="molecule type" value="Genomic_DNA"/>
</dbReference>
<evidence type="ECO:0008006" key="4">
    <source>
        <dbReference type="Google" id="ProtNLM"/>
    </source>
</evidence>
<dbReference type="OMA" id="DHHWEKD"/>
<evidence type="ECO:0000313" key="2">
    <source>
        <dbReference type="EMBL" id="ONK63830.1"/>
    </source>
</evidence>
<feature type="transmembrane region" description="Helical" evidence="1">
    <location>
        <begin position="61"/>
        <end position="80"/>
    </location>
</feature>